<comment type="similarity">
    <text evidence="4">Belongs to the class I-like SAM-binding methyltransferase superfamily.</text>
</comment>
<dbReference type="SUPFAM" id="SSF53335">
    <property type="entry name" value="S-adenosyl-L-methionine-dependent methyltransferases"/>
    <property type="match status" value="1"/>
</dbReference>
<keyword evidence="3" id="KW-0949">S-adenosyl-L-methionine</keyword>
<evidence type="ECO:0000256" key="1">
    <source>
        <dbReference type="ARBA" id="ARBA00005179"/>
    </source>
</evidence>
<dbReference type="InterPro" id="IPR051654">
    <property type="entry name" value="Meroterpenoid_MTases"/>
</dbReference>
<comment type="pathway">
    <text evidence="1">Secondary metabolite biosynthesis.</text>
</comment>
<comment type="caution">
    <text evidence="6">The sequence shown here is derived from an EMBL/GenBank/DDBJ whole genome shotgun (WGS) entry which is preliminary data.</text>
</comment>
<organism evidence="6 7">
    <name type="scientific">Orbilia brochopaga</name>
    <dbReference type="NCBI Taxonomy" id="3140254"/>
    <lineage>
        <taxon>Eukaryota</taxon>
        <taxon>Fungi</taxon>
        <taxon>Dikarya</taxon>
        <taxon>Ascomycota</taxon>
        <taxon>Pezizomycotina</taxon>
        <taxon>Orbiliomycetes</taxon>
        <taxon>Orbiliales</taxon>
        <taxon>Orbiliaceae</taxon>
        <taxon>Orbilia</taxon>
    </lineage>
</organism>
<dbReference type="Proteomes" id="UP001375240">
    <property type="component" value="Unassembled WGS sequence"/>
</dbReference>
<keyword evidence="7" id="KW-1185">Reference proteome</keyword>
<dbReference type="EMBL" id="JAVHNQ010000011">
    <property type="protein sequence ID" value="KAK6336076.1"/>
    <property type="molecule type" value="Genomic_DNA"/>
</dbReference>
<proteinExistence type="inferred from homology"/>
<dbReference type="PANTHER" id="PTHR35897:SF1">
    <property type="entry name" value="METHYLTRANSFERASE AUSD"/>
    <property type="match status" value="1"/>
</dbReference>
<accession>A0AAV9U641</accession>
<dbReference type="PANTHER" id="PTHR35897">
    <property type="entry name" value="METHYLTRANSFERASE AUSD"/>
    <property type="match status" value="1"/>
</dbReference>
<dbReference type="InterPro" id="IPR013216">
    <property type="entry name" value="Methyltransf_11"/>
</dbReference>
<evidence type="ECO:0000256" key="4">
    <source>
        <dbReference type="ARBA" id="ARBA00038314"/>
    </source>
</evidence>
<feature type="domain" description="Methyltransferase type 11" evidence="5">
    <location>
        <begin position="102"/>
        <end position="213"/>
    </location>
</feature>
<dbReference type="InterPro" id="IPR029063">
    <property type="entry name" value="SAM-dependent_MTases_sf"/>
</dbReference>
<gene>
    <name evidence="6" type="ORF">TWF696_001645</name>
</gene>
<sequence>MSAKPNEEIPDDASEHERLRKTLWFAPNEKLMLSPYAKELFLEYSKIPEEEVAAHILQAREKAWKVHPYPCIGSFRFLDFAIIESPAYQRVVNKLKGGGKYLDMGCCFAQDLRALVHAGVPSENLYGADLRPTFIELSYDLFQDRDTLKSTFFHGNIFDLSSFREVGGDQSDPLPFKDITGQIDIISARSFLHVFGVEDEFKAACQMARILSSSKGSMIIGRQVGSTEPGSCYISLRRREPVFRHDPETWKAFWARVGEETNTQWDVQSRMVDIAPEIKVSVRQAELRDIEDRAWLEFVITRL</sequence>
<dbReference type="Gene3D" id="3.40.50.150">
    <property type="entry name" value="Vaccinia Virus protein VP39"/>
    <property type="match status" value="1"/>
</dbReference>
<keyword evidence="2" id="KW-0808">Transferase</keyword>
<evidence type="ECO:0000313" key="7">
    <source>
        <dbReference type="Proteomes" id="UP001375240"/>
    </source>
</evidence>
<name>A0AAV9U641_9PEZI</name>
<evidence type="ECO:0000313" key="6">
    <source>
        <dbReference type="EMBL" id="KAK6336076.1"/>
    </source>
</evidence>
<dbReference type="Pfam" id="PF08241">
    <property type="entry name" value="Methyltransf_11"/>
    <property type="match status" value="1"/>
</dbReference>
<dbReference type="AlphaFoldDB" id="A0AAV9U641"/>
<evidence type="ECO:0000256" key="3">
    <source>
        <dbReference type="ARBA" id="ARBA00022691"/>
    </source>
</evidence>
<evidence type="ECO:0000259" key="5">
    <source>
        <dbReference type="Pfam" id="PF08241"/>
    </source>
</evidence>
<evidence type="ECO:0000256" key="2">
    <source>
        <dbReference type="ARBA" id="ARBA00022679"/>
    </source>
</evidence>
<reference evidence="6 7" key="1">
    <citation type="submission" date="2019-10" db="EMBL/GenBank/DDBJ databases">
        <authorList>
            <person name="Palmer J.M."/>
        </authorList>
    </citation>
    <scope>NUCLEOTIDE SEQUENCE [LARGE SCALE GENOMIC DNA]</scope>
    <source>
        <strain evidence="6 7">TWF696</strain>
    </source>
</reference>
<dbReference type="GO" id="GO:0008757">
    <property type="term" value="F:S-adenosylmethionine-dependent methyltransferase activity"/>
    <property type="evidence" value="ECO:0007669"/>
    <property type="project" value="InterPro"/>
</dbReference>
<protein>
    <recommendedName>
        <fullName evidence="5">Methyltransferase type 11 domain-containing protein</fullName>
    </recommendedName>
</protein>